<evidence type="ECO:0000313" key="1">
    <source>
        <dbReference type="EMBL" id="ODQ65184.1"/>
    </source>
</evidence>
<dbReference type="Proteomes" id="UP000095009">
    <property type="component" value="Unassembled WGS sequence"/>
</dbReference>
<reference evidence="1 2" key="1">
    <citation type="journal article" date="2016" name="Proc. Natl. Acad. Sci. U.S.A.">
        <title>Comparative genomics of biotechnologically important yeasts.</title>
        <authorList>
            <person name="Riley R."/>
            <person name="Haridas S."/>
            <person name="Wolfe K.H."/>
            <person name="Lopes M.R."/>
            <person name="Hittinger C.T."/>
            <person name="Goeker M."/>
            <person name="Salamov A.A."/>
            <person name="Wisecaver J.H."/>
            <person name="Long T.M."/>
            <person name="Calvey C.H."/>
            <person name="Aerts A.L."/>
            <person name="Barry K.W."/>
            <person name="Choi C."/>
            <person name="Clum A."/>
            <person name="Coughlan A.Y."/>
            <person name="Deshpande S."/>
            <person name="Douglass A.P."/>
            <person name="Hanson S.J."/>
            <person name="Klenk H.-P."/>
            <person name="LaButti K.M."/>
            <person name="Lapidus A."/>
            <person name="Lindquist E.A."/>
            <person name="Lipzen A.M."/>
            <person name="Meier-Kolthoff J.P."/>
            <person name="Ohm R.A."/>
            <person name="Otillar R.P."/>
            <person name="Pangilinan J.L."/>
            <person name="Peng Y."/>
            <person name="Rokas A."/>
            <person name="Rosa C.A."/>
            <person name="Scheuner C."/>
            <person name="Sibirny A.A."/>
            <person name="Slot J.C."/>
            <person name="Stielow J.B."/>
            <person name="Sun H."/>
            <person name="Kurtzman C.P."/>
            <person name="Blackwell M."/>
            <person name="Grigoriev I.V."/>
            <person name="Jeffries T.W."/>
        </authorList>
    </citation>
    <scope>NUCLEOTIDE SEQUENCE [LARGE SCALE GENOMIC DNA]</scope>
    <source>
        <strain evidence="1 2">DSM 6958</strain>
    </source>
</reference>
<feature type="non-terminal residue" evidence="1">
    <location>
        <position position="1"/>
    </location>
</feature>
<keyword evidence="2" id="KW-1185">Reference proteome</keyword>
<accession>A0A1E3PJ04</accession>
<organism evidence="1 2">
    <name type="scientific">Nadsonia fulvescens var. elongata DSM 6958</name>
    <dbReference type="NCBI Taxonomy" id="857566"/>
    <lineage>
        <taxon>Eukaryota</taxon>
        <taxon>Fungi</taxon>
        <taxon>Dikarya</taxon>
        <taxon>Ascomycota</taxon>
        <taxon>Saccharomycotina</taxon>
        <taxon>Dipodascomycetes</taxon>
        <taxon>Dipodascales</taxon>
        <taxon>Dipodascales incertae sedis</taxon>
        <taxon>Nadsonia</taxon>
    </lineage>
</organism>
<protein>
    <submittedName>
        <fullName evidence="1">Uncharacterized protein</fullName>
    </submittedName>
</protein>
<dbReference type="AlphaFoldDB" id="A0A1E3PJ04"/>
<dbReference type="EMBL" id="KV454410">
    <property type="protein sequence ID" value="ODQ65184.1"/>
    <property type="molecule type" value="Genomic_DNA"/>
</dbReference>
<name>A0A1E3PJ04_9ASCO</name>
<feature type="non-terminal residue" evidence="1">
    <location>
        <position position="62"/>
    </location>
</feature>
<proteinExistence type="predicted"/>
<gene>
    <name evidence="1" type="ORF">NADFUDRAFT_46921</name>
</gene>
<dbReference type="OrthoDB" id="5363415at2759"/>
<evidence type="ECO:0000313" key="2">
    <source>
        <dbReference type="Proteomes" id="UP000095009"/>
    </source>
</evidence>
<sequence length="62" mass="6991">SAHSGENTTRHRCFFQDNSIQHNSFFSAPVQRASEPVVDPSTITTYPNAVKYIVSTLSRNDY</sequence>